<dbReference type="SUPFAM" id="SSF48557">
    <property type="entry name" value="L-aspartase-like"/>
    <property type="match status" value="1"/>
</dbReference>
<name>A0A9N9J6H4_9GLOM</name>
<dbReference type="GO" id="GO:0006108">
    <property type="term" value="P:malate metabolic process"/>
    <property type="evidence" value="ECO:0007669"/>
    <property type="project" value="TreeGrafter"/>
</dbReference>
<dbReference type="EMBL" id="CAJVPV010044832">
    <property type="protein sequence ID" value="CAG8768091.1"/>
    <property type="molecule type" value="Genomic_DNA"/>
</dbReference>
<protein>
    <submittedName>
        <fullName evidence="1">12460_t:CDS:1</fullName>
    </submittedName>
</protein>
<dbReference type="GO" id="GO:0004333">
    <property type="term" value="F:fumarate hydratase activity"/>
    <property type="evidence" value="ECO:0007669"/>
    <property type="project" value="InterPro"/>
</dbReference>
<dbReference type="InterPro" id="IPR024083">
    <property type="entry name" value="Fumarase/histidase_N"/>
</dbReference>
<reference evidence="1" key="1">
    <citation type="submission" date="2021-06" db="EMBL/GenBank/DDBJ databases">
        <authorList>
            <person name="Kallberg Y."/>
            <person name="Tangrot J."/>
            <person name="Rosling A."/>
        </authorList>
    </citation>
    <scope>NUCLEOTIDE SEQUENCE</scope>
    <source>
        <strain evidence="1">CL551</strain>
    </source>
</reference>
<evidence type="ECO:0000313" key="1">
    <source>
        <dbReference type="EMBL" id="CAG8768091.1"/>
    </source>
</evidence>
<dbReference type="Gene3D" id="1.10.275.10">
    <property type="entry name" value="Fumarase/aspartase (N-terminal domain)"/>
    <property type="match status" value="1"/>
</dbReference>
<dbReference type="InterPro" id="IPR008948">
    <property type="entry name" value="L-Aspartase-like"/>
</dbReference>
<dbReference type="GO" id="GO:0006099">
    <property type="term" value="P:tricarboxylic acid cycle"/>
    <property type="evidence" value="ECO:0007669"/>
    <property type="project" value="TreeGrafter"/>
</dbReference>
<dbReference type="PANTHER" id="PTHR11444:SF1">
    <property type="entry name" value="FUMARATE HYDRATASE, MITOCHONDRIAL"/>
    <property type="match status" value="1"/>
</dbReference>
<organism evidence="1 2">
    <name type="scientific">Acaulospora morrowiae</name>
    <dbReference type="NCBI Taxonomy" id="94023"/>
    <lineage>
        <taxon>Eukaryota</taxon>
        <taxon>Fungi</taxon>
        <taxon>Fungi incertae sedis</taxon>
        <taxon>Mucoromycota</taxon>
        <taxon>Glomeromycotina</taxon>
        <taxon>Glomeromycetes</taxon>
        <taxon>Diversisporales</taxon>
        <taxon>Acaulosporaceae</taxon>
        <taxon>Acaulospora</taxon>
    </lineage>
</organism>
<dbReference type="OrthoDB" id="1738025at2759"/>
<dbReference type="PANTHER" id="PTHR11444">
    <property type="entry name" value="ASPARTATEAMMONIA/ARGININOSUCCINATE/ADENYLOSUCCINATE LYASE"/>
    <property type="match status" value="1"/>
</dbReference>
<dbReference type="AlphaFoldDB" id="A0A9N9J6H4"/>
<proteinExistence type="predicted"/>
<dbReference type="GO" id="GO:0006106">
    <property type="term" value="P:fumarate metabolic process"/>
    <property type="evidence" value="ECO:0007669"/>
    <property type="project" value="InterPro"/>
</dbReference>
<keyword evidence="2" id="KW-1185">Reference proteome</keyword>
<gene>
    <name evidence="1" type="ORF">AMORRO_LOCUS16417</name>
</gene>
<comment type="caution">
    <text evidence="1">The sequence shown here is derived from an EMBL/GenBank/DDBJ whole genome shotgun (WGS) entry which is preliminary data.</text>
</comment>
<feature type="non-terminal residue" evidence="1">
    <location>
        <position position="77"/>
    </location>
</feature>
<sequence>MSDQQKYRIEKDTFGEIEVPADRYWGAQTQRHYINKSQYSRSLQNFDIGGPTERMPDPLIKAFGVLKKAAATVNMIY</sequence>
<accession>A0A9N9J6H4</accession>
<dbReference type="InterPro" id="IPR005677">
    <property type="entry name" value="Fum_hydII"/>
</dbReference>
<dbReference type="Proteomes" id="UP000789342">
    <property type="component" value="Unassembled WGS sequence"/>
</dbReference>
<dbReference type="GO" id="GO:0005739">
    <property type="term" value="C:mitochondrion"/>
    <property type="evidence" value="ECO:0007669"/>
    <property type="project" value="TreeGrafter"/>
</dbReference>
<evidence type="ECO:0000313" key="2">
    <source>
        <dbReference type="Proteomes" id="UP000789342"/>
    </source>
</evidence>